<gene>
    <name evidence="1" type="ORF">HPBE_LOCUS26517</name>
</gene>
<dbReference type="OrthoDB" id="5874942at2759"/>
<evidence type="ECO:0000313" key="2">
    <source>
        <dbReference type="Proteomes" id="UP000050761"/>
    </source>
</evidence>
<accession>A0A183GUZ8</accession>
<proteinExistence type="predicted"/>
<dbReference type="Proteomes" id="UP000050761">
    <property type="component" value="Unassembled WGS sequence"/>
</dbReference>
<accession>A0A3P8E1T9</accession>
<sequence length="113" mass="12946">MSPYATFLSLEQQETLHELVVEARQQGADEPMVKNHIDKYVSKILSPNNTEGDEHFSTSQGIHPLASNSSYFLCVSDKKLPKKIYDLIDRYSGAGDVDYTKFYEENIRKLKRS</sequence>
<reference evidence="3" key="2">
    <citation type="submission" date="2019-09" db="UniProtKB">
        <authorList>
            <consortium name="WormBaseParasite"/>
        </authorList>
    </citation>
    <scope>IDENTIFICATION</scope>
</reference>
<dbReference type="AlphaFoldDB" id="A0A183GUZ8"/>
<reference evidence="1 2" key="1">
    <citation type="submission" date="2018-11" db="EMBL/GenBank/DDBJ databases">
        <authorList>
            <consortium name="Pathogen Informatics"/>
        </authorList>
    </citation>
    <scope>NUCLEOTIDE SEQUENCE [LARGE SCALE GENOMIC DNA]</scope>
</reference>
<evidence type="ECO:0000313" key="3">
    <source>
        <dbReference type="WBParaSite" id="HPBE_0002651801-mRNA-1"/>
    </source>
</evidence>
<keyword evidence="2" id="KW-1185">Reference proteome</keyword>
<dbReference type="EMBL" id="UZAH01040157">
    <property type="protein sequence ID" value="VDP58012.1"/>
    <property type="molecule type" value="Genomic_DNA"/>
</dbReference>
<name>A0A183GUZ8_HELPZ</name>
<organism evidence="2 3">
    <name type="scientific">Heligmosomoides polygyrus</name>
    <name type="common">Parasitic roundworm</name>
    <dbReference type="NCBI Taxonomy" id="6339"/>
    <lineage>
        <taxon>Eukaryota</taxon>
        <taxon>Metazoa</taxon>
        <taxon>Ecdysozoa</taxon>
        <taxon>Nematoda</taxon>
        <taxon>Chromadorea</taxon>
        <taxon>Rhabditida</taxon>
        <taxon>Rhabditina</taxon>
        <taxon>Rhabditomorpha</taxon>
        <taxon>Strongyloidea</taxon>
        <taxon>Heligmosomidae</taxon>
        <taxon>Heligmosomoides</taxon>
    </lineage>
</organism>
<protein>
    <submittedName>
        <fullName evidence="3">DUF4065 domain-containing protein</fullName>
    </submittedName>
</protein>
<dbReference type="WBParaSite" id="HPBE_0002651801-mRNA-1">
    <property type="protein sequence ID" value="HPBE_0002651801-mRNA-1"/>
    <property type="gene ID" value="HPBE_0002651801"/>
</dbReference>
<evidence type="ECO:0000313" key="1">
    <source>
        <dbReference type="EMBL" id="VDP58012.1"/>
    </source>
</evidence>